<dbReference type="Proteomes" id="UP000221860">
    <property type="component" value="Unassembled WGS sequence"/>
</dbReference>
<dbReference type="GO" id="GO:0003677">
    <property type="term" value="F:DNA binding"/>
    <property type="evidence" value="ECO:0007669"/>
    <property type="project" value="UniProtKB-KW"/>
</dbReference>
<dbReference type="InterPro" id="IPR005119">
    <property type="entry name" value="LysR_subst-bd"/>
</dbReference>
<dbReference type="SUPFAM" id="SSF46785">
    <property type="entry name" value="Winged helix' DNA-binding domain"/>
    <property type="match status" value="1"/>
</dbReference>
<dbReference type="GO" id="GO:0032993">
    <property type="term" value="C:protein-DNA complex"/>
    <property type="evidence" value="ECO:0007669"/>
    <property type="project" value="TreeGrafter"/>
</dbReference>
<evidence type="ECO:0000313" key="6">
    <source>
        <dbReference type="EMBL" id="PHP26586.1"/>
    </source>
</evidence>
<keyword evidence="4" id="KW-0804">Transcription</keyword>
<dbReference type="PROSITE" id="PS50931">
    <property type="entry name" value="HTH_LYSR"/>
    <property type="match status" value="1"/>
</dbReference>
<evidence type="ECO:0000256" key="1">
    <source>
        <dbReference type="ARBA" id="ARBA00009437"/>
    </source>
</evidence>
<feature type="domain" description="HTH lysR-type" evidence="5">
    <location>
        <begin position="19"/>
        <end position="76"/>
    </location>
</feature>
<keyword evidence="3" id="KW-0238">DNA-binding</keyword>
<dbReference type="InterPro" id="IPR036390">
    <property type="entry name" value="WH_DNA-bd_sf"/>
</dbReference>
<keyword evidence="2" id="KW-0805">Transcription regulation</keyword>
<evidence type="ECO:0000256" key="4">
    <source>
        <dbReference type="ARBA" id="ARBA00023163"/>
    </source>
</evidence>
<proteinExistence type="inferred from homology"/>
<dbReference type="Pfam" id="PF00126">
    <property type="entry name" value="HTH_1"/>
    <property type="match status" value="1"/>
</dbReference>
<evidence type="ECO:0000313" key="7">
    <source>
        <dbReference type="Proteomes" id="UP000221860"/>
    </source>
</evidence>
<protein>
    <recommendedName>
        <fullName evidence="5">HTH lysR-type domain-containing protein</fullName>
    </recommendedName>
</protein>
<reference evidence="6 7" key="1">
    <citation type="submission" date="2017-08" db="EMBL/GenBank/DDBJ databases">
        <title>Draft Genome Sequence of Loktanella cinnabarina Strain XM1, Isolated from Coastal Surface Water.</title>
        <authorList>
            <person name="Ma R."/>
            <person name="Wang J."/>
            <person name="Wang Q."/>
            <person name="Ma Z."/>
            <person name="Li J."/>
            <person name="Chen L."/>
        </authorList>
    </citation>
    <scope>NUCLEOTIDE SEQUENCE [LARGE SCALE GENOMIC DNA]</scope>
    <source>
        <strain evidence="6 7">XM1</strain>
    </source>
</reference>
<dbReference type="SUPFAM" id="SSF53850">
    <property type="entry name" value="Periplasmic binding protein-like II"/>
    <property type="match status" value="1"/>
</dbReference>
<dbReference type="PRINTS" id="PR00039">
    <property type="entry name" value="HTHLYSR"/>
</dbReference>
<comment type="caution">
    <text evidence="6">The sequence shown here is derived from an EMBL/GenBank/DDBJ whole genome shotgun (WGS) entry which is preliminary data.</text>
</comment>
<sequence>MVIALTGQWGGRAMRQSRIGIRHLRCAIGVADAGGFRAAAEMLGIAQPAITKTVRDMEEDLGFALFERGPKAVSLTAPGRRFVEDARQSLAQFERTIRAARRNETGTHGHIIIGYSALASSGQISQGLGAFEALCPGVQIEMHVLSTDTMLRQLAGGEIDAGFLLNHETVTHPAISQMPVWSSPIGLVLPREAPAPDFETLTGAPFVMGLRENWRSYRLLLDRLCDHAGLAPAVAEEVWDVQVLFQRVVEGRGYTLYPMDAAPALPASLRMIALPQMREALTISMAWNHVADTALLRSFRAQFGRNESLAPA</sequence>
<dbReference type="InterPro" id="IPR000847">
    <property type="entry name" value="LysR_HTH_N"/>
</dbReference>
<dbReference type="GO" id="GO:0003700">
    <property type="term" value="F:DNA-binding transcription factor activity"/>
    <property type="evidence" value="ECO:0007669"/>
    <property type="project" value="InterPro"/>
</dbReference>
<evidence type="ECO:0000256" key="3">
    <source>
        <dbReference type="ARBA" id="ARBA00023125"/>
    </source>
</evidence>
<dbReference type="Pfam" id="PF03466">
    <property type="entry name" value="LysR_substrate"/>
    <property type="match status" value="1"/>
</dbReference>
<dbReference type="InterPro" id="IPR036388">
    <property type="entry name" value="WH-like_DNA-bd_sf"/>
</dbReference>
<dbReference type="EMBL" id="NQWH01000032">
    <property type="protein sequence ID" value="PHP26586.1"/>
    <property type="molecule type" value="Genomic_DNA"/>
</dbReference>
<dbReference type="Gene3D" id="1.10.10.10">
    <property type="entry name" value="Winged helix-like DNA-binding domain superfamily/Winged helix DNA-binding domain"/>
    <property type="match status" value="1"/>
</dbReference>
<accession>A0A2G1MCX2</accession>
<evidence type="ECO:0000259" key="5">
    <source>
        <dbReference type="PROSITE" id="PS50931"/>
    </source>
</evidence>
<dbReference type="CDD" id="cd08414">
    <property type="entry name" value="PBP2_LTTR_aromatics_like"/>
    <property type="match status" value="1"/>
</dbReference>
<dbReference type="PANTHER" id="PTHR30346:SF17">
    <property type="entry name" value="LYSR FAMILY TRANSCRIPTIONAL REGULATOR"/>
    <property type="match status" value="1"/>
</dbReference>
<comment type="similarity">
    <text evidence="1">Belongs to the LysR transcriptional regulatory family.</text>
</comment>
<dbReference type="AlphaFoldDB" id="A0A2G1MCX2"/>
<organism evidence="6 7">
    <name type="scientific">Limimaricola cinnabarinus</name>
    <dbReference type="NCBI Taxonomy" id="1125964"/>
    <lineage>
        <taxon>Bacteria</taxon>
        <taxon>Pseudomonadati</taxon>
        <taxon>Pseudomonadota</taxon>
        <taxon>Alphaproteobacteria</taxon>
        <taxon>Rhodobacterales</taxon>
        <taxon>Paracoccaceae</taxon>
        <taxon>Limimaricola</taxon>
    </lineage>
</organism>
<dbReference type="PANTHER" id="PTHR30346">
    <property type="entry name" value="TRANSCRIPTIONAL DUAL REGULATOR HCAR-RELATED"/>
    <property type="match status" value="1"/>
</dbReference>
<dbReference type="Gene3D" id="3.40.190.10">
    <property type="entry name" value="Periplasmic binding protein-like II"/>
    <property type="match status" value="2"/>
</dbReference>
<dbReference type="OrthoDB" id="9815174at2"/>
<gene>
    <name evidence="6" type="ORF">CJ301_15470</name>
</gene>
<evidence type="ECO:0000256" key="2">
    <source>
        <dbReference type="ARBA" id="ARBA00023015"/>
    </source>
</evidence>
<keyword evidence="7" id="KW-1185">Reference proteome</keyword>
<name>A0A2G1MCX2_9RHOB</name>